<name>A0ABP9EM74_9FLAO</name>
<dbReference type="EMBL" id="BAABJH010000001">
    <property type="protein sequence ID" value="GAA4882787.1"/>
    <property type="molecule type" value="Genomic_DNA"/>
</dbReference>
<organism evidence="3 4">
    <name type="scientific">Flaviramulus aquimarinus</name>
    <dbReference type="NCBI Taxonomy" id="1170456"/>
    <lineage>
        <taxon>Bacteria</taxon>
        <taxon>Pseudomonadati</taxon>
        <taxon>Bacteroidota</taxon>
        <taxon>Flavobacteriia</taxon>
        <taxon>Flavobacteriales</taxon>
        <taxon>Flavobacteriaceae</taxon>
        <taxon>Flaviramulus</taxon>
    </lineage>
</organism>
<dbReference type="Proteomes" id="UP001500433">
    <property type="component" value="Unassembled WGS sequence"/>
</dbReference>
<protein>
    <submittedName>
        <fullName evidence="3">NAD-dependent epimerase/dehydratase family protein</fullName>
    </submittedName>
</protein>
<sequence length="345" mass="39306">MNRKVLILGGGGFIGSAIARILNARGNYDITIADIFTRDQDDDEFMAFIESTNIKLIKGDFTDASLFDDLDKDYEDFYMLASMIGVNNTLEIPHEIIRVNTALIYNSLEWLKTTSVKNVVFTSTSENYSGTIERFGYDIPTPEDIPLCIDKIDHPRFTYAVTKMLGESGFMNYAKIFGFKCKIIRYSNIIGPKMGFKHVIPHVVQRFLDNEKPFRIFGGDQTRSFCYIDDGAMGTILAMENESATNDIFHIGAEEEITIEDLIKEIGKHFNYSGEYVNAPTYPGSVSRRCPDITKAKTVLGYKPTLKWQEALIPTVKWYVDYFKSHEKTKNNSFEEPGKFFSDKK</sequence>
<dbReference type="Pfam" id="PF01370">
    <property type="entry name" value="Epimerase"/>
    <property type="match status" value="1"/>
</dbReference>
<evidence type="ECO:0000313" key="3">
    <source>
        <dbReference type="EMBL" id="GAA4882787.1"/>
    </source>
</evidence>
<evidence type="ECO:0000259" key="2">
    <source>
        <dbReference type="Pfam" id="PF01370"/>
    </source>
</evidence>
<dbReference type="PANTHER" id="PTHR43000">
    <property type="entry name" value="DTDP-D-GLUCOSE 4,6-DEHYDRATASE-RELATED"/>
    <property type="match status" value="1"/>
</dbReference>
<gene>
    <name evidence="3" type="ORF">GCM10023311_01120</name>
</gene>
<evidence type="ECO:0000313" key="4">
    <source>
        <dbReference type="Proteomes" id="UP001500433"/>
    </source>
</evidence>
<proteinExistence type="inferred from homology"/>
<comment type="similarity">
    <text evidence="1">Belongs to the NAD(P)-dependent epimerase/dehydratase family.</text>
</comment>
<dbReference type="SUPFAM" id="SSF51735">
    <property type="entry name" value="NAD(P)-binding Rossmann-fold domains"/>
    <property type="match status" value="1"/>
</dbReference>
<evidence type="ECO:0000256" key="1">
    <source>
        <dbReference type="ARBA" id="ARBA00007637"/>
    </source>
</evidence>
<accession>A0ABP9EM74</accession>
<comment type="caution">
    <text evidence="3">The sequence shown here is derived from an EMBL/GenBank/DDBJ whole genome shotgun (WGS) entry which is preliminary data.</text>
</comment>
<keyword evidence="4" id="KW-1185">Reference proteome</keyword>
<dbReference type="RefSeq" id="WP_345271954.1">
    <property type="nucleotide sequence ID" value="NZ_BAABJH010000001.1"/>
</dbReference>
<reference evidence="4" key="1">
    <citation type="journal article" date="2019" name="Int. J. Syst. Evol. Microbiol.">
        <title>The Global Catalogue of Microorganisms (GCM) 10K type strain sequencing project: providing services to taxonomists for standard genome sequencing and annotation.</title>
        <authorList>
            <consortium name="The Broad Institute Genomics Platform"/>
            <consortium name="The Broad Institute Genome Sequencing Center for Infectious Disease"/>
            <person name="Wu L."/>
            <person name="Ma J."/>
        </authorList>
    </citation>
    <scope>NUCLEOTIDE SEQUENCE [LARGE SCALE GENOMIC DNA]</scope>
    <source>
        <strain evidence="4">JCM 18274</strain>
    </source>
</reference>
<dbReference type="Gene3D" id="3.40.50.720">
    <property type="entry name" value="NAD(P)-binding Rossmann-like Domain"/>
    <property type="match status" value="1"/>
</dbReference>
<dbReference type="InterPro" id="IPR001509">
    <property type="entry name" value="Epimerase_deHydtase"/>
</dbReference>
<feature type="domain" description="NAD-dependent epimerase/dehydratase" evidence="2">
    <location>
        <begin position="5"/>
        <end position="252"/>
    </location>
</feature>
<dbReference type="InterPro" id="IPR036291">
    <property type="entry name" value="NAD(P)-bd_dom_sf"/>
</dbReference>